<evidence type="ECO:0000256" key="1">
    <source>
        <dbReference type="SAM" id="MobiDB-lite"/>
    </source>
</evidence>
<evidence type="ECO:0000313" key="2">
    <source>
        <dbReference type="EMBL" id="CAF4740815.1"/>
    </source>
</evidence>
<dbReference type="Proteomes" id="UP000681967">
    <property type="component" value="Unassembled WGS sequence"/>
</dbReference>
<comment type="caution">
    <text evidence="2">The sequence shown here is derived from an EMBL/GenBank/DDBJ whole genome shotgun (WGS) entry which is preliminary data.</text>
</comment>
<organism evidence="2 3">
    <name type="scientific">Rotaria magnacalcarata</name>
    <dbReference type="NCBI Taxonomy" id="392030"/>
    <lineage>
        <taxon>Eukaryota</taxon>
        <taxon>Metazoa</taxon>
        <taxon>Spiralia</taxon>
        <taxon>Gnathifera</taxon>
        <taxon>Rotifera</taxon>
        <taxon>Eurotatoria</taxon>
        <taxon>Bdelloidea</taxon>
        <taxon>Philodinida</taxon>
        <taxon>Philodinidae</taxon>
        <taxon>Rotaria</taxon>
    </lineage>
</organism>
<dbReference type="AlphaFoldDB" id="A0A8S3AKP3"/>
<gene>
    <name evidence="2" type="ORF">BYL167_LOCUS45682</name>
</gene>
<protein>
    <submittedName>
        <fullName evidence="2">Uncharacterized protein</fullName>
    </submittedName>
</protein>
<feature type="region of interest" description="Disordered" evidence="1">
    <location>
        <begin position="1"/>
        <end position="31"/>
    </location>
</feature>
<reference evidence="2" key="1">
    <citation type="submission" date="2021-02" db="EMBL/GenBank/DDBJ databases">
        <authorList>
            <person name="Nowell W R."/>
        </authorList>
    </citation>
    <scope>NUCLEOTIDE SEQUENCE</scope>
</reference>
<evidence type="ECO:0000313" key="3">
    <source>
        <dbReference type="Proteomes" id="UP000681967"/>
    </source>
</evidence>
<proteinExistence type="predicted"/>
<dbReference type="EMBL" id="CAJOBH010127416">
    <property type="protein sequence ID" value="CAF4740815.1"/>
    <property type="molecule type" value="Genomic_DNA"/>
</dbReference>
<name>A0A8S3AKP3_9BILA</name>
<sequence length="73" mass="8046">MAPRRYSSISTNKRASSHRSSRTTSTSSSIVGINELSSAISSHENEHQNDDTTIVVDVKRLEMFYSSVGTLVK</sequence>
<accession>A0A8S3AKP3</accession>
<feature type="non-terminal residue" evidence="2">
    <location>
        <position position="73"/>
    </location>
</feature>